<comment type="similarity">
    <text evidence="1 7 8">Belongs to the universal ribosomal protein uL5 family.</text>
</comment>
<evidence type="ECO:0000256" key="6">
    <source>
        <dbReference type="ARBA" id="ARBA00023274"/>
    </source>
</evidence>
<keyword evidence="2 7" id="KW-0820">tRNA-binding</keyword>
<feature type="domain" description="Large ribosomal subunit protein uL5 N-terminal" evidence="9">
    <location>
        <begin position="26"/>
        <end position="78"/>
    </location>
</feature>
<dbReference type="GO" id="GO:0005840">
    <property type="term" value="C:ribosome"/>
    <property type="evidence" value="ECO:0007669"/>
    <property type="project" value="UniProtKB-KW"/>
</dbReference>
<protein>
    <recommendedName>
        <fullName evidence="7">Large ribosomal subunit protein uL5</fullName>
    </recommendedName>
</protein>
<dbReference type="KEGG" id="ccai:NAS2_0319"/>
<evidence type="ECO:0000256" key="1">
    <source>
        <dbReference type="ARBA" id="ARBA00008553"/>
    </source>
</evidence>
<evidence type="ECO:0000259" key="10">
    <source>
        <dbReference type="Pfam" id="PF00673"/>
    </source>
</evidence>
<evidence type="ECO:0000256" key="2">
    <source>
        <dbReference type="ARBA" id="ARBA00022555"/>
    </source>
</evidence>
<evidence type="ECO:0000259" key="9">
    <source>
        <dbReference type="Pfam" id="PF00281"/>
    </source>
</evidence>
<feature type="domain" description="Large ribosomal subunit protein uL5 C-terminal" evidence="10">
    <location>
        <begin position="83"/>
        <end position="161"/>
    </location>
</feature>
<dbReference type="PANTHER" id="PTHR11994">
    <property type="entry name" value="60S RIBOSOMAL PROTEIN L11-RELATED"/>
    <property type="match status" value="1"/>
</dbReference>
<sequence>MSEAEVGEQVPAEIEAQRPATVPVGNPMRTVRIAKVVLNIGVGASGERLEKAVKLLENMSGQTPSVRNAKSTIRGFGIHRGEPIAAMVTLRGRKALELLNRLLDARGRRILERSFDNRGNVSFGIKEHIDIPGMKYDPEIGIFGMDVSVSLERPGYRVARRRRARSSVGKDHVVSREDAINFFRTQLNVEVAQEIG</sequence>
<evidence type="ECO:0000256" key="3">
    <source>
        <dbReference type="ARBA" id="ARBA00022730"/>
    </source>
</evidence>
<dbReference type="FunFam" id="3.30.1440.10:FF:000002">
    <property type="entry name" value="60S ribosomal protein L11"/>
    <property type="match status" value="1"/>
</dbReference>
<accession>A0A4P2VC88</accession>
<keyword evidence="12" id="KW-1185">Reference proteome</keyword>
<dbReference type="Gene3D" id="3.30.1440.10">
    <property type="match status" value="1"/>
</dbReference>
<dbReference type="SUPFAM" id="SSF55282">
    <property type="entry name" value="RL5-like"/>
    <property type="match status" value="1"/>
</dbReference>
<comment type="function">
    <text evidence="7">This is 1 of the proteins that bind and probably mediate the attachment of the 5S RNA into the large ribosomal subunit, where it forms part of the central protuberance. In the 70S ribosome it contacts protein S13 of the 30S subunit (bridge B1b), connecting the 2 subunits; this bridge is implicated in subunit movement. May contact the P site tRNA; the 5S rRNA and some of its associated proteins might help stabilize positioning of ribosome-bound tRNAs.</text>
</comment>
<evidence type="ECO:0000256" key="5">
    <source>
        <dbReference type="ARBA" id="ARBA00022980"/>
    </source>
</evidence>
<evidence type="ECO:0000256" key="8">
    <source>
        <dbReference type="RuleBase" id="RU003930"/>
    </source>
</evidence>
<dbReference type="InterPro" id="IPR031310">
    <property type="entry name" value="Ribosomal_uL5_N"/>
</dbReference>
<dbReference type="AlphaFoldDB" id="A0A4P2VC88"/>
<dbReference type="Proteomes" id="UP000509448">
    <property type="component" value="Chromosome"/>
</dbReference>
<dbReference type="InterPro" id="IPR022804">
    <property type="entry name" value="Ribosomal_uL5_arc"/>
</dbReference>
<dbReference type="PIRSF" id="PIRSF002161">
    <property type="entry name" value="Ribosomal_L5"/>
    <property type="match status" value="1"/>
</dbReference>
<evidence type="ECO:0000313" key="12">
    <source>
        <dbReference type="Proteomes" id="UP000509448"/>
    </source>
</evidence>
<reference evidence="11 12" key="1">
    <citation type="journal article" date="2019" name="ISME J.">
        <title>Isolation and characterization of a thermophilic sulfur- and iron-reducing thaumarchaeote from a terrestrial acidic hot spring.</title>
        <authorList>
            <person name="Kato S."/>
            <person name="Itoh T."/>
            <person name="Yuki M."/>
            <person name="Nagamori M."/>
            <person name="Ohnishi M."/>
            <person name="Uematsu K."/>
            <person name="Suzuki K."/>
            <person name="Takashina T."/>
            <person name="Ohkuma M."/>
        </authorList>
    </citation>
    <scope>NUCLEOTIDE SEQUENCE [LARGE SCALE GENOMIC DNA]</scope>
    <source>
        <strain evidence="11 12">NAS-02</strain>
    </source>
</reference>
<dbReference type="GO" id="GO:0019843">
    <property type="term" value="F:rRNA binding"/>
    <property type="evidence" value="ECO:0007669"/>
    <property type="project" value="UniProtKB-UniRule"/>
</dbReference>
<keyword evidence="3 7" id="KW-0699">rRNA-binding</keyword>
<gene>
    <name evidence="7" type="primary">rpl5</name>
    <name evidence="11" type="ORF">NAS2_0319</name>
</gene>
<dbReference type="InterPro" id="IPR022803">
    <property type="entry name" value="Ribosomal_uL5_dom_sf"/>
</dbReference>
<evidence type="ECO:0000256" key="7">
    <source>
        <dbReference type="HAMAP-Rule" id="MF_01333"/>
    </source>
</evidence>
<organism evidence="11 12">
    <name type="scientific">Conexivisphaera calida</name>
    <dbReference type="NCBI Taxonomy" id="1874277"/>
    <lineage>
        <taxon>Archaea</taxon>
        <taxon>Nitrososphaerota</taxon>
        <taxon>Conexivisphaeria</taxon>
        <taxon>Conexivisphaerales</taxon>
        <taxon>Conexivisphaeraceae</taxon>
        <taxon>Conexivisphaera</taxon>
    </lineage>
</organism>
<evidence type="ECO:0000256" key="4">
    <source>
        <dbReference type="ARBA" id="ARBA00022884"/>
    </source>
</evidence>
<dbReference type="InterPro" id="IPR031309">
    <property type="entry name" value="Ribosomal_uL5_C"/>
</dbReference>
<dbReference type="GO" id="GO:0000049">
    <property type="term" value="F:tRNA binding"/>
    <property type="evidence" value="ECO:0007669"/>
    <property type="project" value="UniProtKB-UniRule"/>
</dbReference>
<dbReference type="EMBL" id="AP018732">
    <property type="protein sequence ID" value="BBE41711.1"/>
    <property type="molecule type" value="Genomic_DNA"/>
</dbReference>
<dbReference type="Pfam" id="PF00673">
    <property type="entry name" value="Ribosomal_L5_C"/>
    <property type="match status" value="1"/>
</dbReference>
<keyword evidence="4 7" id="KW-0694">RNA-binding</keyword>
<dbReference type="GO" id="GO:0006412">
    <property type="term" value="P:translation"/>
    <property type="evidence" value="ECO:0007669"/>
    <property type="project" value="UniProtKB-UniRule"/>
</dbReference>
<dbReference type="InterPro" id="IPR002132">
    <property type="entry name" value="Ribosomal_uL5"/>
</dbReference>
<dbReference type="GO" id="GO:1990904">
    <property type="term" value="C:ribonucleoprotein complex"/>
    <property type="evidence" value="ECO:0007669"/>
    <property type="project" value="UniProtKB-KW"/>
</dbReference>
<dbReference type="GO" id="GO:0003735">
    <property type="term" value="F:structural constituent of ribosome"/>
    <property type="evidence" value="ECO:0007669"/>
    <property type="project" value="InterPro"/>
</dbReference>
<dbReference type="InterPro" id="IPR057266">
    <property type="entry name" value="Ribosomal_uL5_euk/arc-type"/>
</dbReference>
<comment type="subunit">
    <text evidence="7">Part of the 50S ribosomal subunit; contacts the 5S rRNA and probably tRNA. Forms a bridge to the 30S subunit in the 70S ribosome.</text>
</comment>
<evidence type="ECO:0000313" key="11">
    <source>
        <dbReference type="EMBL" id="BBE41711.1"/>
    </source>
</evidence>
<proteinExistence type="inferred from homology"/>
<name>A0A4P2VC88_9ARCH</name>
<dbReference type="NCBIfam" id="NF003258">
    <property type="entry name" value="PRK04219.1"/>
    <property type="match status" value="1"/>
</dbReference>
<keyword evidence="6 7" id="KW-0687">Ribonucleoprotein</keyword>
<keyword evidence="5 7" id="KW-0689">Ribosomal protein</keyword>
<dbReference type="Pfam" id="PF00281">
    <property type="entry name" value="Ribosomal_L5"/>
    <property type="match status" value="1"/>
</dbReference>
<dbReference type="HAMAP" id="MF_01333_A">
    <property type="entry name" value="Ribosomal_uL5_A"/>
    <property type="match status" value="1"/>
</dbReference>